<feature type="region of interest" description="Disordered" evidence="1">
    <location>
        <begin position="55"/>
        <end position="94"/>
    </location>
</feature>
<evidence type="ECO:0000313" key="3">
    <source>
        <dbReference type="Proteomes" id="UP000187203"/>
    </source>
</evidence>
<sequence length="94" mass="10544">MGGGITRLKEHLAGILGNVGYCIKARSDVQWQMKELLADLRKEQARRKKLRDEIGNPYGDYLLSDQEDEEHNITSPTSVGSKKAKEKVDANESN</sequence>
<reference evidence="3" key="1">
    <citation type="submission" date="2013-09" db="EMBL/GenBank/DDBJ databases">
        <title>Corchorus olitorius genome sequencing.</title>
        <authorList>
            <person name="Alam M."/>
            <person name="Haque M.S."/>
            <person name="Islam M.S."/>
            <person name="Emdad E.M."/>
            <person name="Islam M.M."/>
            <person name="Ahmed B."/>
            <person name="Halim A."/>
            <person name="Hossen Q.M.M."/>
            <person name="Hossain M.Z."/>
            <person name="Ahmed R."/>
            <person name="Khan M.M."/>
            <person name="Islam R."/>
            <person name="Rashid M.M."/>
            <person name="Khan S.A."/>
            <person name="Rahman M.S."/>
            <person name="Alam M."/>
            <person name="Yahiya A.S."/>
            <person name="Khan M.S."/>
            <person name="Azam M.S."/>
            <person name="Haque T."/>
            <person name="Lashkar M.Z.H."/>
            <person name="Akhand A.I."/>
            <person name="Morshed G."/>
            <person name="Roy S."/>
            <person name="Uddin K.S."/>
            <person name="Rabeya T."/>
            <person name="Hossain A.S."/>
            <person name="Chowdhury A."/>
            <person name="Snigdha A.R."/>
            <person name="Mortoza M.S."/>
            <person name="Matin S.A."/>
            <person name="Hoque S.M.E."/>
            <person name="Islam M.K."/>
            <person name="Roy D.K."/>
            <person name="Haider R."/>
            <person name="Moosa M.M."/>
            <person name="Elias S.M."/>
            <person name="Hasan A.M."/>
            <person name="Jahan S."/>
            <person name="Shafiuddin M."/>
            <person name="Mahmood N."/>
            <person name="Shommy N.S."/>
        </authorList>
    </citation>
    <scope>NUCLEOTIDE SEQUENCE [LARGE SCALE GENOMIC DNA]</scope>
    <source>
        <strain evidence="3">cv. O-4</strain>
    </source>
</reference>
<dbReference type="AlphaFoldDB" id="A0A1R3GNN5"/>
<dbReference type="Proteomes" id="UP000187203">
    <property type="component" value="Unassembled WGS sequence"/>
</dbReference>
<protein>
    <submittedName>
        <fullName evidence="2">Uncharacterized protein</fullName>
    </submittedName>
</protein>
<accession>A0A1R3GNN5</accession>
<organism evidence="2 3">
    <name type="scientific">Corchorus olitorius</name>
    <dbReference type="NCBI Taxonomy" id="93759"/>
    <lineage>
        <taxon>Eukaryota</taxon>
        <taxon>Viridiplantae</taxon>
        <taxon>Streptophyta</taxon>
        <taxon>Embryophyta</taxon>
        <taxon>Tracheophyta</taxon>
        <taxon>Spermatophyta</taxon>
        <taxon>Magnoliopsida</taxon>
        <taxon>eudicotyledons</taxon>
        <taxon>Gunneridae</taxon>
        <taxon>Pentapetalae</taxon>
        <taxon>rosids</taxon>
        <taxon>malvids</taxon>
        <taxon>Malvales</taxon>
        <taxon>Malvaceae</taxon>
        <taxon>Grewioideae</taxon>
        <taxon>Apeibeae</taxon>
        <taxon>Corchorus</taxon>
    </lineage>
</organism>
<keyword evidence="3" id="KW-1185">Reference proteome</keyword>
<evidence type="ECO:0000256" key="1">
    <source>
        <dbReference type="SAM" id="MobiDB-lite"/>
    </source>
</evidence>
<proteinExistence type="predicted"/>
<dbReference type="EMBL" id="AWUE01022073">
    <property type="protein sequence ID" value="OMO59718.1"/>
    <property type="molecule type" value="Genomic_DNA"/>
</dbReference>
<gene>
    <name evidence="2" type="ORF">COLO4_34105</name>
</gene>
<name>A0A1R3GNN5_9ROSI</name>
<dbReference type="OrthoDB" id="851935at2759"/>
<evidence type="ECO:0000313" key="2">
    <source>
        <dbReference type="EMBL" id="OMO59718.1"/>
    </source>
</evidence>
<comment type="caution">
    <text evidence="2">The sequence shown here is derived from an EMBL/GenBank/DDBJ whole genome shotgun (WGS) entry which is preliminary data.</text>
</comment>
<dbReference type="PANTHER" id="PTHR46951:SF2">
    <property type="entry name" value="BED-TYPE DOMAIN-CONTAINING PROTEIN"/>
    <property type="match status" value="1"/>
</dbReference>
<dbReference type="PANTHER" id="PTHR46951">
    <property type="entry name" value="BED-TYPE DOMAIN-CONTAINING PROTEIN"/>
    <property type="match status" value="1"/>
</dbReference>